<dbReference type="STRING" id="1337093.MBELCI_0558"/>
<keyword evidence="2" id="KW-1003">Cell membrane</keyword>
<evidence type="ECO:0000313" key="9">
    <source>
        <dbReference type="Proteomes" id="UP000016566"/>
    </source>
</evidence>
<proteinExistence type="predicted"/>
<dbReference type="RefSeq" id="WP_021692614.1">
    <property type="nucleotide sequence ID" value="NZ_BATB01000004.1"/>
</dbReference>
<feature type="transmembrane region" description="Helical" evidence="6">
    <location>
        <begin position="38"/>
        <end position="59"/>
    </location>
</feature>
<dbReference type="EMBL" id="BATB01000004">
    <property type="protein sequence ID" value="GAD54506.1"/>
    <property type="molecule type" value="Genomic_DNA"/>
</dbReference>
<organism evidence="8 9">
    <name type="scientific">Limimaricola cinnabarinus LL-001</name>
    <dbReference type="NCBI Taxonomy" id="1337093"/>
    <lineage>
        <taxon>Bacteria</taxon>
        <taxon>Pseudomonadati</taxon>
        <taxon>Pseudomonadota</taxon>
        <taxon>Alphaproteobacteria</taxon>
        <taxon>Rhodobacterales</taxon>
        <taxon>Paracoccaceae</taxon>
        <taxon>Limimaricola</taxon>
    </lineage>
</organism>
<feature type="transmembrane region" description="Helical" evidence="6">
    <location>
        <begin position="245"/>
        <end position="269"/>
    </location>
</feature>
<evidence type="ECO:0000313" key="8">
    <source>
        <dbReference type="EMBL" id="GAD54506.1"/>
    </source>
</evidence>
<keyword evidence="4 6" id="KW-1133">Transmembrane helix</keyword>
<dbReference type="AlphaFoldDB" id="U2YIE7"/>
<feature type="transmembrane region" description="Helical" evidence="6">
    <location>
        <begin position="94"/>
        <end position="114"/>
    </location>
</feature>
<comment type="caution">
    <text evidence="8">The sequence shown here is derived from an EMBL/GenBank/DDBJ whole genome shotgun (WGS) entry which is preliminary data.</text>
</comment>
<dbReference type="SUPFAM" id="SSF103481">
    <property type="entry name" value="Multidrug resistance efflux transporter EmrE"/>
    <property type="match status" value="2"/>
</dbReference>
<evidence type="ECO:0000256" key="5">
    <source>
        <dbReference type="ARBA" id="ARBA00023136"/>
    </source>
</evidence>
<dbReference type="PANTHER" id="PTHR42920">
    <property type="entry name" value="OS03G0707200 PROTEIN-RELATED"/>
    <property type="match status" value="1"/>
</dbReference>
<sequence>MSVPSLGQGMGVIYCLLAAIAWGTTGTVASLAPEVPAPAIGAAAMGLGGLLQAAIAWRAIRDAREGLGRTWGLLVVGAIAVAIYPLAFYSSMRLAGVTIGTVISIGSAPLVSALLENRLERRPLSLRWAIGAAIGIAGMILLSRADADHGAIAPDAPLGVGLGLVAGGTYALYSWIAGQLMQRRIPAMAAMGATFGLGGLLLMPVLAATGGPLLDGPRNFAVGAYMVIVPMFLGYIAFGRGLERIASSLATTITLFEPVVAALLAVLIVGERLPVTGWLGVALILACLLWITLPLPRLPAERRLRRAIVPRR</sequence>
<protein>
    <submittedName>
        <fullName evidence="8">Permease of the drug/metabolite transporter (DMT) superfamily</fullName>
    </submittedName>
</protein>
<dbReference type="InterPro" id="IPR037185">
    <property type="entry name" value="EmrE-like"/>
</dbReference>
<evidence type="ECO:0000256" key="2">
    <source>
        <dbReference type="ARBA" id="ARBA00022475"/>
    </source>
</evidence>
<feature type="transmembrane region" description="Helical" evidence="6">
    <location>
        <begin position="275"/>
        <end position="296"/>
    </location>
</feature>
<feature type="transmembrane region" description="Helical" evidence="6">
    <location>
        <begin position="126"/>
        <end position="144"/>
    </location>
</feature>
<gene>
    <name evidence="8" type="ORF">MBELCI_0558</name>
</gene>
<feature type="transmembrane region" description="Helical" evidence="6">
    <location>
        <begin position="220"/>
        <end position="238"/>
    </location>
</feature>
<reference evidence="8" key="1">
    <citation type="journal article" date="2013" name="Genome Announc.">
        <title>Draft Genome Sequence of Loktanella cinnabarina LL-001T, Isolated from Deep-Sea Floor Sediment.</title>
        <authorList>
            <person name="Nishi S."/>
            <person name="Tsubouchi T."/>
            <person name="Takaki Y."/>
            <person name="Koyanagi R."/>
            <person name="Satoh N."/>
            <person name="Maruyama T."/>
            <person name="Hatada Y."/>
        </authorList>
    </citation>
    <scope>NUCLEOTIDE SEQUENCE [LARGE SCALE GENOMIC DNA]</scope>
    <source>
        <strain evidence="8">LL-001</strain>
    </source>
</reference>
<dbReference type="eggNOG" id="COG0697">
    <property type="taxonomic scope" value="Bacteria"/>
</dbReference>
<feature type="domain" description="EamA" evidence="7">
    <location>
        <begin position="10"/>
        <end position="143"/>
    </location>
</feature>
<accession>U2YIE7</accession>
<name>U2YIE7_9RHOB</name>
<keyword evidence="3 6" id="KW-0812">Transmembrane</keyword>
<evidence type="ECO:0000256" key="4">
    <source>
        <dbReference type="ARBA" id="ARBA00022989"/>
    </source>
</evidence>
<feature type="transmembrane region" description="Helical" evidence="6">
    <location>
        <begin position="12"/>
        <end position="32"/>
    </location>
</feature>
<keyword evidence="5 6" id="KW-0472">Membrane</keyword>
<dbReference type="Proteomes" id="UP000016566">
    <property type="component" value="Unassembled WGS sequence"/>
</dbReference>
<keyword evidence="9" id="KW-1185">Reference proteome</keyword>
<evidence type="ECO:0000256" key="6">
    <source>
        <dbReference type="SAM" id="Phobius"/>
    </source>
</evidence>
<feature type="transmembrane region" description="Helical" evidence="6">
    <location>
        <begin position="188"/>
        <end position="208"/>
    </location>
</feature>
<evidence type="ECO:0000256" key="1">
    <source>
        <dbReference type="ARBA" id="ARBA00004651"/>
    </source>
</evidence>
<evidence type="ECO:0000256" key="3">
    <source>
        <dbReference type="ARBA" id="ARBA00022692"/>
    </source>
</evidence>
<dbReference type="InterPro" id="IPR000620">
    <property type="entry name" value="EamA_dom"/>
</dbReference>
<comment type="subcellular location">
    <subcellularLocation>
        <location evidence="1">Cell membrane</location>
        <topology evidence="1">Multi-pass membrane protein</topology>
    </subcellularLocation>
</comment>
<dbReference type="Pfam" id="PF00892">
    <property type="entry name" value="EamA"/>
    <property type="match status" value="2"/>
</dbReference>
<dbReference type="PANTHER" id="PTHR42920:SF11">
    <property type="entry name" value="INNER MEMBRANE PROTEIN YTFF"/>
    <property type="match status" value="1"/>
</dbReference>
<dbReference type="InterPro" id="IPR051258">
    <property type="entry name" value="Diverse_Substrate_Transporter"/>
</dbReference>
<dbReference type="OrthoDB" id="9787117at2"/>
<dbReference type="GO" id="GO:0005886">
    <property type="term" value="C:plasma membrane"/>
    <property type="evidence" value="ECO:0007669"/>
    <property type="project" value="UniProtKB-SubCell"/>
</dbReference>
<evidence type="ECO:0000259" key="7">
    <source>
        <dbReference type="Pfam" id="PF00892"/>
    </source>
</evidence>
<feature type="transmembrane region" description="Helical" evidence="6">
    <location>
        <begin position="156"/>
        <end position="176"/>
    </location>
</feature>
<feature type="transmembrane region" description="Helical" evidence="6">
    <location>
        <begin position="71"/>
        <end position="88"/>
    </location>
</feature>
<feature type="domain" description="EamA" evidence="7">
    <location>
        <begin position="159"/>
        <end position="292"/>
    </location>
</feature>